<keyword evidence="9" id="KW-1185">Reference proteome</keyword>
<evidence type="ECO:0000313" key="9">
    <source>
        <dbReference type="Proteomes" id="UP000245119"/>
    </source>
</evidence>
<dbReference type="InterPro" id="IPR008984">
    <property type="entry name" value="SMAD_FHA_dom_sf"/>
</dbReference>
<dbReference type="PANTHER" id="PTHR11949">
    <property type="entry name" value="INTERFERON REGULATORY FACTOR"/>
    <property type="match status" value="1"/>
</dbReference>
<dbReference type="GO" id="GO:0045944">
    <property type="term" value="P:positive regulation of transcription by RNA polymerase II"/>
    <property type="evidence" value="ECO:0007669"/>
    <property type="project" value="UniProtKB-ARBA"/>
</dbReference>
<dbReference type="InterPro" id="IPR036388">
    <property type="entry name" value="WH-like_DNA-bd_sf"/>
</dbReference>
<dbReference type="SUPFAM" id="SSF46785">
    <property type="entry name" value="Winged helix' DNA-binding domain"/>
    <property type="match status" value="1"/>
</dbReference>
<dbReference type="Gene3D" id="1.10.10.10">
    <property type="entry name" value="Winged helix-like DNA-binding domain superfamily/Winged helix DNA-binding domain"/>
    <property type="match status" value="1"/>
</dbReference>
<dbReference type="GO" id="GO:0002376">
    <property type="term" value="P:immune system process"/>
    <property type="evidence" value="ECO:0007669"/>
    <property type="project" value="TreeGrafter"/>
</dbReference>
<evidence type="ECO:0000256" key="6">
    <source>
        <dbReference type="ARBA" id="ARBA00023242"/>
    </source>
</evidence>
<comment type="subcellular location">
    <subcellularLocation>
        <location evidence="1">Nucleus</location>
    </subcellularLocation>
</comment>
<sequence>MPSKKLINRSDAEMDCFSPDSSSMDGDLCPDGGNNGGRVRQRLRPWLEAQINSGRFPGLAWVNQEEGIFRITWKHGGRADWSEQDALIFKEWAIHTGRFREGTDPNDYPAWKTRLRCALNKLPDIQEQKQLSCYDEPNPYRVYRFVDRKGGEPVSPSYRHTTSPENSFHANQIISQPVTRPSVIQANIPTIITEVTHTVPDSSHPKADLVSQGVAGVADPQISSLGSDLGNIDIRDLVPLDDTSPSLTNISYDSHLNSAEPMDTGSGSLRNESGVYQHATLGAPGSTAPLLTQIKEEKEVLYLPPLIPLDEMVVTIRFRQRVIEEKRVFCKYGCRVYFGSLPCDRLMPWQQEIFGEPEADQIPIPYIPGKLDQMQDAFTMKLLKALERGISIFMSHGAIYVLRRCKTSVFTAPPHMEGKGVVKIERQQEPVMIFDYFNYFRPALDQFHKGLGPRPSTQVILALGQSFNPTCEPYTNLLISVTVSHSQAYRDMDQLLTDYGAPVEISHSDEYDRFLSVTRHQHFNFGWQPAAEAGLS</sequence>
<dbReference type="FunFam" id="1.10.10.10:FF:000041">
    <property type="entry name" value="Interferon regulatory factor 4"/>
    <property type="match status" value="1"/>
</dbReference>
<evidence type="ECO:0000256" key="2">
    <source>
        <dbReference type="ARBA" id="ARBA00023015"/>
    </source>
</evidence>
<dbReference type="Pfam" id="PF00605">
    <property type="entry name" value="IRF"/>
    <property type="match status" value="1"/>
</dbReference>
<dbReference type="PANTHER" id="PTHR11949:SF53">
    <property type="entry name" value="IRF TRYPTOPHAN PENTAD REPEAT DOMAIN-CONTAINING PROTEIN"/>
    <property type="match status" value="1"/>
</dbReference>
<proteinExistence type="predicted"/>
<dbReference type="PROSITE" id="PS51507">
    <property type="entry name" value="IRF_2"/>
    <property type="match status" value="1"/>
</dbReference>
<dbReference type="OrthoDB" id="6538197at2759"/>
<reference evidence="8 9" key="1">
    <citation type="submission" date="2018-04" db="EMBL/GenBank/DDBJ databases">
        <title>The genome of golden apple snail Pomacea canaliculata provides insight into stress tolerance and invasive adaptation.</title>
        <authorList>
            <person name="Liu C."/>
            <person name="Liu B."/>
            <person name="Ren Y."/>
            <person name="Zhang Y."/>
            <person name="Wang H."/>
            <person name="Li S."/>
            <person name="Jiang F."/>
            <person name="Yin L."/>
            <person name="Zhang G."/>
            <person name="Qian W."/>
            <person name="Fan W."/>
        </authorList>
    </citation>
    <scope>NUCLEOTIDE SEQUENCE [LARGE SCALE GENOMIC DNA]</scope>
    <source>
        <strain evidence="8">SZHN2017</strain>
        <tissue evidence="8">Muscle</tissue>
    </source>
</reference>
<organism evidence="8 9">
    <name type="scientific">Pomacea canaliculata</name>
    <name type="common">Golden apple snail</name>
    <dbReference type="NCBI Taxonomy" id="400727"/>
    <lineage>
        <taxon>Eukaryota</taxon>
        <taxon>Metazoa</taxon>
        <taxon>Spiralia</taxon>
        <taxon>Lophotrochozoa</taxon>
        <taxon>Mollusca</taxon>
        <taxon>Gastropoda</taxon>
        <taxon>Caenogastropoda</taxon>
        <taxon>Architaenioglossa</taxon>
        <taxon>Ampullarioidea</taxon>
        <taxon>Ampullariidae</taxon>
        <taxon>Pomacea</taxon>
    </lineage>
</organism>
<dbReference type="STRING" id="400727.A0A2T7NIB9"/>
<comment type="caution">
    <text evidence="8">The sequence shown here is derived from an EMBL/GenBank/DDBJ whole genome shotgun (WGS) entry which is preliminary data.</text>
</comment>
<keyword evidence="3" id="KW-0238">DNA-binding</keyword>
<keyword evidence="4" id="KW-0010">Activator</keyword>
<dbReference type="GO" id="GO:0000978">
    <property type="term" value="F:RNA polymerase II cis-regulatory region sequence-specific DNA binding"/>
    <property type="evidence" value="ECO:0007669"/>
    <property type="project" value="TreeGrafter"/>
</dbReference>
<accession>A0A2T7NIB9</accession>
<evidence type="ECO:0000313" key="8">
    <source>
        <dbReference type="EMBL" id="PVD20923.1"/>
    </source>
</evidence>
<dbReference type="EMBL" id="PZQS01000012">
    <property type="protein sequence ID" value="PVD20923.1"/>
    <property type="molecule type" value="Genomic_DNA"/>
</dbReference>
<evidence type="ECO:0000259" key="7">
    <source>
        <dbReference type="PROSITE" id="PS51507"/>
    </source>
</evidence>
<protein>
    <recommendedName>
        <fullName evidence="7">IRF tryptophan pentad repeat domain-containing protein</fullName>
    </recommendedName>
</protein>
<feature type="domain" description="IRF tryptophan pentad repeat" evidence="7">
    <location>
        <begin position="40"/>
        <end position="147"/>
    </location>
</feature>
<dbReference type="AlphaFoldDB" id="A0A2T7NIB9"/>
<gene>
    <name evidence="8" type="ORF">C0Q70_19086</name>
</gene>
<dbReference type="GO" id="GO:0000981">
    <property type="term" value="F:DNA-binding transcription factor activity, RNA polymerase II-specific"/>
    <property type="evidence" value="ECO:0007669"/>
    <property type="project" value="TreeGrafter"/>
</dbReference>
<dbReference type="InterPro" id="IPR036390">
    <property type="entry name" value="WH_DNA-bd_sf"/>
</dbReference>
<evidence type="ECO:0000256" key="5">
    <source>
        <dbReference type="ARBA" id="ARBA00023163"/>
    </source>
</evidence>
<dbReference type="OMA" id="QNDIYAR"/>
<dbReference type="Proteomes" id="UP000245119">
    <property type="component" value="Linkage Group LG12"/>
</dbReference>
<dbReference type="SMART" id="SM00348">
    <property type="entry name" value="IRF"/>
    <property type="match status" value="1"/>
</dbReference>
<name>A0A2T7NIB9_POMCA</name>
<dbReference type="SUPFAM" id="SSF49879">
    <property type="entry name" value="SMAD/FHA domain"/>
    <property type="match status" value="1"/>
</dbReference>
<evidence type="ECO:0000256" key="1">
    <source>
        <dbReference type="ARBA" id="ARBA00004123"/>
    </source>
</evidence>
<evidence type="ECO:0000256" key="3">
    <source>
        <dbReference type="ARBA" id="ARBA00023125"/>
    </source>
</evidence>
<dbReference type="GO" id="GO:0005634">
    <property type="term" value="C:nucleus"/>
    <property type="evidence" value="ECO:0007669"/>
    <property type="project" value="UniProtKB-SubCell"/>
</dbReference>
<dbReference type="SMART" id="SM01243">
    <property type="entry name" value="IRF-3"/>
    <property type="match status" value="1"/>
</dbReference>
<dbReference type="InterPro" id="IPR001346">
    <property type="entry name" value="Interferon_reg_fact_DNA-bd_dom"/>
</dbReference>
<dbReference type="InterPro" id="IPR019471">
    <property type="entry name" value="Interferon_reg_factor-3"/>
</dbReference>
<dbReference type="CDD" id="cd00103">
    <property type="entry name" value="IRF"/>
    <property type="match status" value="1"/>
</dbReference>
<dbReference type="InterPro" id="IPR017855">
    <property type="entry name" value="SMAD-like_dom_sf"/>
</dbReference>
<dbReference type="Gene3D" id="2.60.200.10">
    <property type="match status" value="1"/>
</dbReference>
<dbReference type="Pfam" id="PF10401">
    <property type="entry name" value="IRF-3"/>
    <property type="match status" value="1"/>
</dbReference>
<keyword evidence="2" id="KW-0805">Transcription regulation</keyword>
<keyword evidence="6" id="KW-0539">Nucleus</keyword>
<evidence type="ECO:0000256" key="4">
    <source>
        <dbReference type="ARBA" id="ARBA00023159"/>
    </source>
</evidence>
<dbReference type="PRINTS" id="PR00267">
    <property type="entry name" value="INTFRNREGFCT"/>
</dbReference>
<keyword evidence="5" id="KW-0804">Transcription</keyword>